<dbReference type="Pfam" id="PF00617">
    <property type="entry name" value="RasGEF"/>
    <property type="match status" value="1"/>
</dbReference>
<feature type="domain" description="N-terminal Ras-GEF" evidence="5">
    <location>
        <begin position="828"/>
        <end position="947"/>
    </location>
</feature>
<dbReference type="Gene3D" id="1.10.840.10">
    <property type="entry name" value="Ras guanine-nucleotide exchange factors catalytic domain"/>
    <property type="match status" value="1"/>
</dbReference>
<dbReference type="InterPro" id="IPR000651">
    <property type="entry name" value="Ras-like_Gua-exchang_fac_N"/>
</dbReference>
<dbReference type="OrthoDB" id="546434at2759"/>
<feature type="region of interest" description="Disordered" evidence="3">
    <location>
        <begin position="48"/>
        <end position="104"/>
    </location>
</feature>
<feature type="compositionally biased region" description="Polar residues" evidence="3">
    <location>
        <begin position="66"/>
        <end position="76"/>
    </location>
</feature>
<evidence type="ECO:0000256" key="2">
    <source>
        <dbReference type="PROSITE-ProRule" id="PRU00168"/>
    </source>
</evidence>
<gene>
    <name evidence="6" type="ORF">BCR33DRAFT_717608</name>
</gene>
<evidence type="ECO:0000259" key="5">
    <source>
        <dbReference type="PROSITE" id="PS50212"/>
    </source>
</evidence>
<dbReference type="EMBL" id="MCGO01000025">
    <property type="protein sequence ID" value="ORY43383.1"/>
    <property type="molecule type" value="Genomic_DNA"/>
</dbReference>
<protein>
    <submittedName>
        <fullName evidence="6">Ras GEF</fullName>
    </submittedName>
</protein>
<dbReference type="GO" id="GO:0005085">
    <property type="term" value="F:guanyl-nucleotide exchange factor activity"/>
    <property type="evidence" value="ECO:0007669"/>
    <property type="project" value="UniProtKB-KW"/>
</dbReference>
<keyword evidence="1 2" id="KW-0344">Guanine-nucleotide releasing factor</keyword>
<evidence type="ECO:0000256" key="3">
    <source>
        <dbReference type="SAM" id="MobiDB-lite"/>
    </source>
</evidence>
<dbReference type="InterPro" id="IPR036964">
    <property type="entry name" value="RASGEF_cat_dom_sf"/>
</dbReference>
<feature type="domain" description="Ras-GEF" evidence="4">
    <location>
        <begin position="992"/>
        <end position="1236"/>
    </location>
</feature>
<reference evidence="6 7" key="1">
    <citation type="submission" date="2016-07" db="EMBL/GenBank/DDBJ databases">
        <title>Pervasive Adenine N6-methylation of Active Genes in Fungi.</title>
        <authorList>
            <consortium name="DOE Joint Genome Institute"/>
            <person name="Mondo S.J."/>
            <person name="Dannebaum R.O."/>
            <person name="Kuo R.C."/>
            <person name="Labutti K."/>
            <person name="Haridas S."/>
            <person name="Kuo A."/>
            <person name="Salamov A."/>
            <person name="Ahrendt S.R."/>
            <person name="Lipzen A."/>
            <person name="Sullivan W."/>
            <person name="Andreopoulos W.B."/>
            <person name="Clum A."/>
            <person name="Lindquist E."/>
            <person name="Daum C."/>
            <person name="Ramamoorthy G.K."/>
            <person name="Gryganskyi A."/>
            <person name="Culley D."/>
            <person name="Magnuson J.K."/>
            <person name="James T.Y."/>
            <person name="O'Malley M.A."/>
            <person name="Stajich J.E."/>
            <person name="Spatafora J.W."/>
            <person name="Visel A."/>
            <person name="Grigoriev I.V."/>
        </authorList>
    </citation>
    <scope>NUCLEOTIDE SEQUENCE [LARGE SCALE GENOMIC DNA]</scope>
    <source>
        <strain evidence="6 7">JEL800</strain>
    </source>
</reference>
<dbReference type="InterPro" id="IPR008937">
    <property type="entry name" value="Ras-like_GEF"/>
</dbReference>
<dbReference type="PANTHER" id="PTHR23113:SF99">
    <property type="entry name" value="RASGEF DOMAIN-CONTAINING PROTEIN"/>
    <property type="match status" value="1"/>
</dbReference>
<dbReference type="GO" id="GO:0005886">
    <property type="term" value="C:plasma membrane"/>
    <property type="evidence" value="ECO:0007669"/>
    <property type="project" value="TreeGrafter"/>
</dbReference>
<dbReference type="SMART" id="SM00147">
    <property type="entry name" value="RasGEF"/>
    <property type="match status" value="1"/>
</dbReference>
<comment type="caution">
    <text evidence="6">The sequence shown here is derived from an EMBL/GenBank/DDBJ whole genome shotgun (WGS) entry which is preliminary data.</text>
</comment>
<keyword evidence="7" id="KW-1185">Reference proteome</keyword>
<dbReference type="Proteomes" id="UP000193642">
    <property type="component" value="Unassembled WGS sequence"/>
</dbReference>
<proteinExistence type="predicted"/>
<evidence type="ECO:0000259" key="4">
    <source>
        <dbReference type="PROSITE" id="PS50009"/>
    </source>
</evidence>
<dbReference type="PROSITE" id="PS50212">
    <property type="entry name" value="RASGEF_NTER"/>
    <property type="match status" value="1"/>
</dbReference>
<dbReference type="STRING" id="329046.A0A1Y2C8M1"/>
<accession>A0A1Y2C8M1</accession>
<dbReference type="PANTHER" id="PTHR23113">
    <property type="entry name" value="GUANINE NUCLEOTIDE EXCHANGE FACTOR"/>
    <property type="match status" value="1"/>
</dbReference>
<sequence length="1249" mass="138655">MNIIEEKGITRLHPHVQTSLISRGSSQMAWVGTVSAAVRAWAAKAPMSLLSSPQPPSQPSLAHPQTDTLSRSNSLRSRPIDPPSTTTTTTTTTTTPLNRPPDPAQYAVLRYPDLEHAEFSLRRSFALVRVGSALLSLFAANSSSTTLSLSARDKQAFVTAQIMEIDRHFKDFKHDYESLLRWQNNNAILTGAAGTPSIPWSYKAFQNDKSRIAGLVDKATSVEDLCLVLWDSFVRDFNHHQSEASNVSQPTTPPSDIAAMIALALKIRECCRTAVKLSLDSPNDTTFCLIKTSEILFCCDALCEGISQLEYPPHIIDAIMVIGGFDLYPLLSTDISNSAVNLVSLMSKTMIRKQFNWTLREPRNSDRSSSESLSLALSNWGNQLDTLSKLLLDTIQSLQNTDILSGDFKSLQPSKHRLGKENSSSATLVRTRKSHSSTIATAASTTSLLLTKKKSGVPVMPPLSVPRSVMFDHALMGNLPQPTILVEQKDVFASIPAEFRHALRRHASVEDLAGYMTKAELMSHVMRRWESLLLETSVSGISVDTGSSYDEDLDFSRVLVSWQGSTRVSTQWSLSSQNLEYQQSLDGVGLKRSEDERGKIRLGVRKCGFVVTGLLQNLVETANSLQPSQQQNQKQTALIESVKQCVTEFLEIVGDIKANCAESLQKRILAANVEQRDALALLLDLVDDALEDVYIVVEVVSTKDLNVIQQEPVACLFSLIENIGLVQRWMEKLVGMVMWEEGIVDEIVVDEDGVVVVEMEGVKKVVDNVSRVSRSRIKSLESRSLLPQCPDVEIDEVTSGLKGLRKSNEHIIFESVVLSTNGQRGKLSCVRVKYATLFKLVEHIVKPNSFDAPTILSFLQTYSTLVGTLHLLDILIGLVDSANLHESGQEACLLSIVNFIHLWVLTIPHDFLHLEVREKVDLLRSRICEIETTNEISKFLDILDQDLQSLEVLFRNARAVLSRRNDTFHPDRVINLLNTSVGGIYHTFLRTEPRVLAEQLALLDYEIYNQIQPSEILDYTSRNKGTVDDIHAHVHDEQQFGSVSALLNRFNFLVSYVTSLVIQGVTAKARSEMIVLLVRVAKHCVDIKALNAAQAIVSSLASASVYRLTKTWESVPKPTVTLLTSLRVTFSPSLNFHNLRVLLASTDSSDIIHIAESNPVYKNVAVGNDVIKMINYDRCWMLSKAIDSALRFQNAEFVGGCEVVVVPKVRDMLLRMDGLLSTQNAQFEASLAAEGSSNDKKNFWSLFQN</sequence>
<organism evidence="6 7">
    <name type="scientific">Rhizoclosmatium globosum</name>
    <dbReference type="NCBI Taxonomy" id="329046"/>
    <lineage>
        <taxon>Eukaryota</taxon>
        <taxon>Fungi</taxon>
        <taxon>Fungi incertae sedis</taxon>
        <taxon>Chytridiomycota</taxon>
        <taxon>Chytridiomycota incertae sedis</taxon>
        <taxon>Chytridiomycetes</taxon>
        <taxon>Chytridiales</taxon>
        <taxon>Chytriomycetaceae</taxon>
        <taxon>Rhizoclosmatium</taxon>
    </lineage>
</organism>
<dbReference type="GO" id="GO:0007265">
    <property type="term" value="P:Ras protein signal transduction"/>
    <property type="evidence" value="ECO:0007669"/>
    <property type="project" value="TreeGrafter"/>
</dbReference>
<dbReference type="PROSITE" id="PS50009">
    <property type="entry name" value="RASGEF_CAT"/>
    <property type="match status" value="1"/>
</dbReference>
<dbReference type="Gene3D" id="1.20.870.10">
    <property type="entry name" value="Son of sevenless (SoS) protein Chain: S domain 1"/>
    <property type="match status" value="1"/>
</dbReference>
<name>A0A1Y2C8M1_9FUNG</name>
<evidence type="ECO:0000313" key="7">
    <source>
        <dbReference type="Proteomes" id="UP000193642"/>
    </source>
</evidence>
<evidence type="ECO:0000313" key="6">
    <source>
        <dbReference type="EMBL" id="ORY43383.1"/>
    </source>
</evidence>
<dbReference type="InterPro" id="IPR023578">
    <property type="entry name" value="Ras_GEF_dom_sf"/>
</dbReference>
<dbReference type="SUPFAM" id="SSF48366">
    <property type="entry name" value="Ras GEF"/>
    <property type="match status" value="1"/>
</dbReference>
<feature type="compositionally biased region" description="Low complexity" evidence="3">
    <location>
        <begin position="85"/>
        <end position="95"/>
    </location>
</feature>
<evidence type="ECO:0000256" key="1">
    <source>
        <dbReference type="ARBA" id="ARBA00022658"/>
    </source>
</evidence>
<dbReference type="AlphaFoldDB" id="A0A1Y2C8M1"/>
<dbReference type="InterPro" id="IPR001895">
    <property type="entry name" value="RASGEF_cat_dom"/>
</dbReference>